<dbReference type="AlphaFoldDB" id="A0A975NHX5"/>
<dbReference type="EMBL" id="CP076134">
    <property type="protein sequence ID" value="QWG15397.1"/>
    <property type="molecule type" value="Genomic_DNA"/>
</dbReference>
<dbReference type="RefSeq" id="WP_215623914.1">
    <property type="nucleotide sequence ID" value="NZ_CP076134.1"/>
</dbReference>
<gene>
    <name evidence="2" type="ORF">KMZ29_12470</name>
</gene>
<sequence>MAATAFERLGGWIVRNQEEDVGIDMEAELSDPDPSGQFLKCQIKSFKGKAGPKVVRLKNTFLKYVYECRIPIILVQVEVVTGSVWFCWLQGQIETKRLQRSIYGSKSQTAIAAEWLTPLDGAGSEQLRAIARGIHPIALATQIRGLIRFGLEIHDHELVGAANSLLFKYHKDISFFPLDLVIDEVLSLGNRIRATLEGNALSELLYMLARSFGDCFSQEQIRKVVVREDSYSRTGINALGIMYDQFPAHMRALQLGELFRDFDDWRVAYFCNLRDKYAGVSVFELMTSDYDCALDGYNLHPSVKERGHDRWANRGDCALLDYAYEMEESSC</sequence>
<evidence type="ECO:0000259" key="1">
    <source>
        <dbReference type="Pfam" id="PF14280"/>
    </source>
</evidence>
<name>A0A975NHX5_9BRAD</name>
<protein>
    <submittedName>
        <fullName evidence="2">DUF4365 domain-containing protein</fullName>
    </submittedName>
</protein>
<evidence type="ECO:0000313" key="2">
    <source>
        <dbReference type="EMBL" id="QWG15397.1"/>
    </source>
</evidence>
<reference evidence="2" key="1">
    <citation type="submission" date="2021-06" db="EMBL/GenBank/DDBJ databases">
        <title>Bradyrhizobium sp. S2-20-1 Genome sequencing.</title>
        <authorList>
            <person name="Jin L."/>
        </authorList>
    </citation>
    <scope>NUCLEOTIDE SEQUENCE</scope>
    <source>
        <strain evidence="2">S2-20-1</strain>
    </source>
</reference>
<dbReference type="Proteomes" id="UP000680839">
    <property type="component" value="Chromosome"/>
</dbReference>
<organism evidence="2 3">
    <name type="scientific">Bradyrhizobium sediminis</name>
    <dbReference type="NCBI Taxonomy" id="2840469"/>
    <lineage>
        <taxon>Bacteria</taxon>
        <taxon>Pseudomonadati</taxon>
        <taxon>Pseudomonadota</taxon>
        <taxon>Alphaproteobacteria</taxon>
        <taxon>Hyphomicrobiales</taxon>
        <taxon>Nitrobacteraceae</taxon>
        <taxon>Bradyrhizobium</taxon>
    </lineage>
</organism>
<accession>A0A975NHX5</accession>
<proteinExistence type="predicted"/>
<dbReference type="InterPro" id="IPR025375">
    <property type="entry name" value="DUF4365"/>
</dbReference>
<evidence type="ECO:0000313" key="3">
    <source>
        <dbReference type="Proteomes" id="UP000680839"/>
    </source>
</evidence>
<feature type="domain" description="DUF4365" evidence="1">
    <location>
        <begin position="6"/>
        <end position="102"/>
    </location>
</feature>
<dbReference type="Pfam" id="PF14280">
    <property type="entry name" value="DUF4365"/>
    <property type="match status" value="1"/>
</dbReference>